<dbReference type="RefSeq" id="WP_115889577.1">
    <property type="nucleotide sequence ID" value="NZ_QRDQ01000011.1"/>
</dbReference>
<gene>
    <name evidence="1" type="ORF">BD847_3615</name>
</gene>
<dbReference type="Gene3D" id="3.40.50.1820">
    <property type="entry name" value="alpha/beta hydrolase"/>
    <property type="match status" value="1"/>
</dbReference>
<accession>A0A3D9FP64</accession>
<protein>
    <recommendedName>
        <fullName evidence="3">Chlorophyllase-like protein</fullName>
    </recommendedName>
</protein>
<dbReference type="EMBL" id="QRDQ01000011">
    <property type="protein sequence ID" value="RED22114.1"/>
    <property type="molecule type" value="Genomic_DNA"/>
</dbReference>
<keyword evidence="2" id="KW-1185">Reference proteome</keyword>
<evidence type="ECO:0008006" key="3">
    <source>
        <dbReference type="Google" id="ProtNLM"/>
    </source>
</evidence>
<dbReference type="Proteomes" id="UP000257004">
    <property type="component" value="Unassembled WGS sequence"/>
</dbReference>
<name>A0A3D9FP64_9FLAO</name>
<comment type="caution">
    <text evidence="1">The sequence shown here is derived from an EMBL/GenBank/DDBJ whole genome shotgun (WGS) entry which is preliminary data.</text>
</comment>
<dbReference type="AlphaFoldDB" id="A0A3D9FP64"/>
<organism evidence="1 2">
    <name type="scientific">Flavobacterium cutihirudinis</name>
    <dbReference type="NCBI Taxonomy" id="1265740"/>
    <lineage>
        <taxon>Bacteria</taxon>
        <taxon>Pseudomonadati</taxon>
        <taxon>Bacteroidota</taxon>
        <taxon>Flavobacteriia</taxon>
        <taxon>Flavobacteriales</taxon>
        <taxon>Flavobacteriaceae</taxon>
        <taxon>Flavobacterium</taxon>
    </lineage>
</organism>
<reference evidence="1 2" key="1">
    <citation type="submission" date="2018-07" db="EMBL/GenBank/DDBJ databases">
        <title>Genomic Encyclopedia of Archaeal and Bacterial Type Strains, Phase II (KMG-II): from individual species to whole genera.</title>
        <authorList>
            <person name="Goeker M."/>
        </authorList>
    </citation>
    <scope>NUCLEOTIDE SEQUENCE [LARGE SCALE GENOMIC DNA]</scope>
    <source>
        <strain evidence="1 2">DSM 25795</strain>
    </source>
</reference>
<proteinExistence type="predicted"/>
<evidence type="ECO:0000313" key="1">
    <source>
        <dbReference type="EMBL" id="RED22114.1"/>
    </source>
</evidence>
<dbReference type="PROSITE" id="PS51257">
    <property type="entry name" value="PROKAR_LIPOPROTEIN"/>
    <property type="match status" value="1"/>
</dbReference>
<sequence>MNRIIYVLAFAFLISCSTRTKSVENKLVSSVALDTLTLLDQSRNREIPIAIYKSKTKHPQIVLISHGYGQNEGKPYLAYSDLANFMASKGYFVVSIQHERPTDSLIPEKGIPQIVRRPFWERGADNIMFVINELKKSNPEIDFKHITLLGHSIGGDMTALFPQKYPGIVWKIITFDNRRMALPRTTNPKVYSLRSSDQPADPGVLPTEAEQKKYGIMIIKLPNTVHSDMCDNATDKQREEIRDYVLTFLND</sequence>
<dbReference type="OrthoDB" id="9814760at2"/>
<dbReference type="InterPro" id="IPR029058">
    <property type="entry name" value="AB_hydrolase_fold"/>
</dbReference>
<dbReference type="SUPFAM" id="SSF53474">
    <property type="entry name" value="alpha/beta-Hydrolases"/>
    <property type="match status" value="1"/>
</dbReference>
<evidence type="ECO:0000313" key="2">
    <source>
        <dbReference type="Proteomes" id="UP000257004"/>
    </source>
</evidence>